<evidence type="ECO:0000256" key="2">
    <source>
        <dbReference type="ARBA" id="ARBA00022448"/>
    </source>
</evidence>
<dbReference type="PANTHER" id="PTHR43386:SF26">
    <property type="entry name" value="ABC TRANSPORTER PERMEASE PROTEIN"/>
    <property type="match status" value="1"/>
</dbReference>
<keyword evidence="2 7" id="KW-0813">Transport</keyword>
<dbReference type="InterPro" id="IPR035906">
    <property type="entry name" value="MetI-like_sf"/>
</dbReference>
<keyword evidence="5 7" id="KW-1133">Transmembrane helix</keyword>
<evidence type="ECO:0000256" key="8">
    <source>
        <dbReference type="SAM" id="MobiDB-lite"/>
    </source>
</evidence>
<evidence type="ECO:0000259" key="9">
    <source>
        <dbReference type="PROSITE" id="PS50928"/>
    </source>
</evidence>
<evidence type="ECO:0000313" key="11">
    <source>
        <dbReference type="Proteomes" id="UP001629432"/>
    </source>
</evidence>
<organism evidence="10 11">
    <name type="scientific">Paraburkholderia metrosideri</name>
    <dbReference type="NCBI Taxonomy" id="580937"/>
    <lineage>
        <taxon>Bacteria</taxon>
        <taxon>Pseudomonadati</taxon>
        <taxon>Pseudomonadota</taxon>
        <taxon>Betaproteobacteria</taxon>
        <taxon>Burkholderiales</taxon>
        <taxon>Burkholderiaceae</taxon>
        <taxon>Paraburkholderia</taxon>
    </lineage>
</organism>
<dbReference type="RefSeq" id="WP_408337158.1">
    <property type="nucleotide sequence ID" value="NZ_JAQQCF010000013.1"/>
</dbReference>
<gene>
    <name evidence="10" type="ORF">PQQ63_16425</name>
</gene>
<name>A0ABW9DUE8_9BURK</name>
<comment type="similarity">
    <text evidence="7">Belongs to the binding-protein-dependent transport system permease family.</text>
</comment>
<evidence type="ECO:0000256" key="3">
    <source>
        <dbReference type="ARBA" id="ARBA00022475"/>
    </source>
</evidence>
<evidence type="ECO:0000256" key="1">
    <source>
        <dbReference type="ARBA" id="ARBA00004651"/>
    </source>
</evidence>
<comment type="caution">
    <text evidence="10">The sequence shown here is derived from an EMBL/GenBank/DDBJ whole genome shotgun (WGS) entry which is preliminary data.</text>
</comment>
<evidence type="ECO:0000256" key="7">
    <source>
        <dbReference type="RuleBase" id="RU363032"/>
    </source>
</evidence>
<dbReference type="SUPFAM" id="SSF161098">
    <property type="entry name" value="MetI-like"/>
    <property type="match status" value="1"/>
</dbReference>
<dbReference type="PROSITE" id="PS50928">
    <property type="entry name" value="ABC_TM1"/>
    <property type="match status" value="1"/>
</dbReference>
<feature type="transmembrane region" description="Helical" evidence="7">
    <location>
        <begin position="192"/>
        <end position="208"/>
    </location>
</feature>
<dbReference type="Pfam" id="PF12911">
    <property type="entry name" value="OppC_N"/>
    <property type="match status" value="1"/>
</dbReference>
<accession>A0ABW9DUE8</accession>
<dbReference type="InterPro" id="IPR000515">
    <property type="entry name" value="MetI-like"/>
</dbReference>
<evidence type="ECO:0000256" key="5">
    <source>
        <dbReference type="ARBA" id="ARBA00022989"/>
    </source>
</evidence>
<reference evidence="10 11" key="1">
    <citation type="journal article" date="2024" name="Chem. Sci.">
        <title>Discovery of megapolipeptins by genome mining of a Burkholderiales bacteria collection.</title>
        <authorList>
            <person name="Paulo B.S."/>
            <person name="Recchia M.J.J."/>
            <person name="Lee S."/>
            <person name="Fergusson C.H."/>
            <person name="Romanowski S.B."/>
            <person name="Hernandez A."/>
            <person name="Krull N."/>
            <person name="Liu D.Y."/>
            <person name="Cavanagh H."/>
            <person name="Bos A."/>
            <person name="Gray C.A."/>
            <person name="Murphy B.T."/>
            <person name="Linington R.G."/>
            <person name="Eustaquio A.S."/>
        </authorList>
    </citation>
    <scope>NUCLEOTIDE SEQUENCE [LARGE SCALE GENOMIC DNA]</scope>
    <source>
        <strain evidence="10 11">RL17-338-BIC-A</strain>
    </source>
</reference>
<dbReference type="CDD" id="cd06261">
    <property type="entry name" value="TM_PBP2"/>
    <property type="match status" value="1"/>
</dbReference>
<dbReference type="InterPro" id="IPR025966">
    <property type="entry name" value="OppC_N"/>
</dbReference>
<keyword evidence="11" id="KW-1185">Reference proteome</keyword>
<protein>
    <submittedName>
        <fullName evidence="10">ABC transporter permease</fullName>
    </submittedName>
</protein>
<feature type="transmembrane region" description="Helical" evidence="7">
    <location>
        <begin position="166"/>
        <end position="186"/>
    </location>
</feature>
<feature type="domain" description="ABC transmembrane type-1" evidence="9">
    <location>
        <begin position="126"/>
        <end position="316"/>
    </location>
</feature>
<dbReference type="Proteomes" id="UP001629432">
    <property type="component" value="Unassembled WGS sequence"/>
</dbReference>
<sequence length="329" mass="35518">MGLTTGTTVAEPRAQSAVPADSTASAVKPVKRPHRFARVGGQLSALWSEFRQSKLALIGLVLFVAIAALAIFAPWIAPQNPYDLAQLDLGDSQLPPLAHASMGAHIYWLGTDDQGRDMLSAILYGMRTSLYVSLACTVLALVIGVALGLVGAFYGRKVDALIMRLADIQLSFPSILIALVFIAAFGKGVDKIIYALVLVQWAVYARTARGSALVELRKEYVEAARCLKLSDTRIIFRHVLPNCVPPLLVVATVQMATTISLEATLSFLGLGLPITEPSLGLLISNGYNYLLSGSYWISVFPGVALLLLMLCLNLMADRLRDVLNPRLKK</sequence>
<feature type="transmembrane region" description="Helical" evidence="7">
    <location>
        <begin position="294"/>
        <end position="316"/>
    </location>
</feature>
<keyword evidence="4 7" id="KW-0812">Transmembrane</keyword>
<evidence type="ECO:0000256" key="6">
    <source>
        <dbReference type="ARBA" id="ARBA00023136"/>
    </source>
</evidence>
<keyword evidence="3" id="KW-1003">Cell membrane</keyword>
<comment type="subcellular location">
    <subcellularLocation>
        <location evidence="1 7">Cell membrane</location>
        <topology evidence="1 7">Multi-pass membrane protein</topology>
    </subcellularLocation>
</comment>
<dbReference type="Pfam" id="PF00528">
    <property type="entry name" value="BPD_transp_1"/>
    <property type="match status" value="1"/>
</dbReference>
<proteinExistence type="inferred from homology"/>
<feature type="transmembrane region" description="Helical" evidence="7">
    <location>
        <begin position="130"/>
        <end position="154"/>
    </location>
</feature>
<dbReference type="Gene3D" id="1.10.3720.10">
    <property type="entry name" value="MetI-like"/>
    <property type="match status" value="1"/>
</dbReference>
<evidence type="ECO:0000313" key="10">
    <source>
        <dbReference type="EMBL" id="MFM0638284.1"/>
    </source>
</evidence>
<keyword evidence="6 7" id="KW-0472">Membrane</keyword>
<feature type="region of interest" description="Disordered" evidence="8">
    <location>
        <begin position="1"/>
        <end position="24"/>
    </location>
</feature>
<evidence type="ECO:0000256" key="4">
    <source>
        <dbReference type="ARBA" id="ARBA00022692"/>
    </source>
</evidence>
<dbReference type="InterPro" id="IPR050366">
    <property type="entry name" value="BP-dependent_transpt_permease"/>
</dbReference>
<dbReference type="EMBL" id="JAQQCF010000013">
    <property type="protein sequence ID" value="MFM0638284.1"/>
    <property type="molecule type" value="Genomic_DNA"/>
</dbReference>
<feature type="transmembrane region" description="Helical" evidence="7">
    <location>
        <begin position="55"/>
        <end position="77"/>
    </location>
</feature>
<dbReference type="PANTHER" id="PTHR43386">
    <property type="entry name" value="OLIGOPEPTIDE TRANSPORT SYSTEM PERMEASE PROTEIN APPC"/>
    <property type="match status" value="1"/>
</dbReference>